<evidence type="ECO:0000256" key="1">
    <source>
        <dbReference type="PROSITE-ProRule" id="PRU00047"/>
    </source>
</evidence>
<organism evidence="4 5">
    <name type="scientific">Daphnia magna</name>
    <dbReference type="NCBI Taxonomy" id="35525"/>
    <lineage>
        <taxon>Eukaryota</taxon>
        <taxon>Metazoa</taxon>
        <taxon>Ecdysozoa</taxon>
        <taxon>Arthropoda</taxon>
        <taxon>Crustacea</taxon>
        <taxon>Branchiopoda</taxon>
        <taxon>Diplostraca</taxon>
        <taxon>Cladocera</taxon>
        <taxon>Anomopoda</taxon>
        <taxon>Daphniidae</taxon>
        <taxon>Daphnia</taxon>
    </lineage>
</organism>
<reference evidence="4 5" key="1">
    <citation type="submission" date="2016-03" db="EMBL/GenBank/DDBJ databases">
        <title>EvidentialGene: Evidence-directed Construction of Genes on Genomes.</title>
        <authorList>
            <person name="Gilbert D.G."/>
            <person name="Choi J.-H."/>
            <person name="Mockaitis K."/>
            <person name="Colbourne J."/>
            <person name="Pfrender M."/>
        </authorList>
    </citation>
    <scope>NUCLEOTIDE SEQUENCE [LARGE SCALE GENOMIC DNA]</scope>
    <source>
        <strain evidence="4 5">Xinb3</strain>
        <tissue evidence="4">Complete organism</tissue>
    </source>
</reference>
<sequence>MAQRPPVPQLKYRAPPIFYGRQDEDAVDWMERYESVAAYNRWGPEEKRENFGMHLDGTARKWFLCSGTPTDWEDTPAVAAAAGVAAAPAVTGLKTKFLREFQPQHYSRFQEAKLRQRKQGINESGIEYFYDIVDLCRRVDPGMSEEAKVDYLFRGLKPTLVEKIWVASPTTTAEFLTALKLHTEASELANRPDWAVSILGPEKNKSPGKPEGKDDLRDLVLELKAEIADMKRTVREPRSWAGKDRPKPSRTSDGKPICHNCGRAGHIARYCKTKPESEDQKAGATWKGPQKNHIGGSSREEKRNERTEERDTRTTVGMVSADEDDAEESTVLLIDSSRLITEDVICQGIRVRAVIDTGAVVSVASPSLQEKLQVQRTRWDGPSVLMVNGQKAPPLGALELDIEHRGMKARGKVILLEMKGIELLLGNDFLSQFKRLQINYAEKGAELLLGELPVNAITERAPTSTRKLVTRTGRTLPPRTIVPVEIEPANLEEDTWMIEPSEHLARVKGVTAGKVLVSTERPLGHILMVNLTNRRTYLREGTVLGQVEAVDSSVVEIEEVEPEGRREQAAEQSLMAVMEDREGSVPETPQEIWRIPRQAFRTQIAENLRPPDVEKLVDLLQEFDTCFALKDSELGFCKVAEHRINTGSAPPVHQPPYKSAWKERAIVQRQVDEMLEKGVIEPSNSPWASPVVLVKKKDGSWRFCVDYRRLNAISVKDVYPLPRIEETLSRMGNACIFSTMDLESGDSHLHWYTRRLRRVPRQHDTADWGSAESFTPLAARYFCAWKIAPLGEQRIFGSLIRVWFSDFAPLSTKGSSLSAVMERRS</sequence>
<dbReference type="GO" id="GO:0071897">
    <property type="term" value="P:DNA biosynthetic process"/>
    <property type="evidence" value="ECO:0007669"/>
    <property type="project" value="UniProtKB-ARBA"/>
</dbReference>
<dbReference type="Proteomes" id="UP000076858">
    <property type="component" value="Unassembled WGS sequence"/>
</dbReference>
<gene>
    <name evidence="4" type="ORF">APZ42_015201</name>
</gene>
<feature type="region of interest" description="Disordered" evidence="2">
    <location>
        <begin position="234"/>
        <end position="258"/>
    </location>
</feature>
<name>A0A162PA48_9CRUS</name>
<feature type="compositionally biased region" description="Basic and acidic residues" evidence="2">
    <location>
        <begin position="234"/>
        <end position="253"/>
    </location>
</feature>
<dbReference type="STRING" id="35525.A0A162PA48"/>
<feature type="region of interest" description="Disordered" evidence="2">
    <location>
        <begin position="274"/>
        <end position="315"/>
    </location>
</feature>
<dbReference type="Gene3D" id="3.10.10.10">
    <property type="entry name" value="HIV Type 1 Reverse Transcriptase, subunit A, domain 1"/>
    <property type="match status" value="1"/>
</dbReference>
<keyword evidence="5" id="KW-1185">Reference proteome</keyword>
<dbReference type="PANTHER" id="PTHR33194">
    <property type="entry name" value="ZINC KNUCKLE DOMAINCONTAINING PROTEIN"/>
    <property type="match status" value="1"/>
</dbReference>
<evidence type="ECO:0000259" key="3">
    <source>
        <dbReference type="PROSITE" id="PS50158"/>
    </source>
</evidence>
<feature type="domain" description="CCHC-type" evidence="3">
    <location>
        <begin position="258"/>
        <end position="272"/>
    </location>
</feature>
<keyword evidence="1" id="KW-0479">Metal-binding</keyword>
<dbReference type="GO" id="GO:0008270">
    <property type="term" value="F:zinc ion binding"/>
    <property type="evidence" value="ECO:0007669"/>
    <property type="project" value="UniProtKB-KW"/>
</dbReference>
<dbReference type="InterPro" id="IPR036875">
    <property type="entry name" value="Znf_CCHC_sf"/>
</dbReference>
<dbReference type="SUPFAM" id="SSF56672">
    <property type="entry name" value="DNA/RNA polymerases"/>
    <property type="match status" value="1"/>
</dbReference>
<dbReference type="InterPro" id="IPR021109">
    <property type="entry name" value="Peptidase_aspartic_dom_sf"/>
</dbReference>
<dbReference type="CDD" id="cd01647">
    <property type="entry name" value="RT_LTR"/>
    <property type="match status" value="1"/>
</dbReference>
<proteinExistence type="predicted"/>
<dbReference type="EMBL" id="LRGB01000512">
    <property type="protein sequence ID" value="KZS18668.1"/>
    <property type="molecule type" value="Genomic_DNA"/>
</dbReference>
<dbReference type="InterPro" id="IPR005162">
    <property type="entry name" value="Retrotrans_gag_dom"/>
</dbReference>
<dbReference type="PANTHER" id="PTHR33194:SF4">
    <property type="entry name" value="CCHC-TYPE DOMAIN-CONTAINING PROTEIN"/>
    <property type="match status" value="1"/>
</dbReference>
<accession>A0A162PA48</accession>
<dbReference type="AlphaFoldDB" id="A0A162PA48"/>
<feature type="compositionally biased region" description="Basic and acidic residues" evidence="2">
    <location>
        <begin position="298"/>
        <end position="313"/>
    </location>
</feature>
<keyword evidence="1" id="KW-0862">Zinc</keyword>
<dbReference type="SUPFAM" id="SSF57756">
    <property type="entry name" value="Retrovirus zinc finger-like domains"/>
    <property type="match status" value="1"/>
</dbReference>
<dbReference type="CDD" id="cd00303">
    <property type="entry name" value="retropepsin_like"/>
    <property type="match status" value="1"/>
</dbReference>
<dbReference type="SUPFAM" id="SSF50630">
    <property type="entry name" value="Acid proteases"/>
    <property type="match status" value="1"/>
</dbReference>
<evidence type="ECO:0000256" key="2">
    <source>
        <dbReference type="SAM" id="MobiDB-lite"/>
    </source>
</evidence>
<dbReference type="Gene3D" id="2.40.70.10">
    <property type="entry name" value="Acid Proteases"/>
    <property type="match status" value="1"/>
</dbReference>
<evidence type="ECO:0000313" key="5">
    <source>
        <dbReference type="Proteomes" id="UP000076858"/>
    </source>
</evidence>
<dbReference type="PROSITE" id="PS50158">
    <property type="entry name" value="ZF_CCHC"/>
    <property type="match status" value="1"/>
</dbReference>
<dbReference type="FunFam" id="3.10.10.10:FF:000002">
    <property type="entry name" value="Retrovirus-related Pol polyprotein from transposon 17.6-like protein"/>
    <property type="match status" value="1"/>
</dbReference>
<dbReference type="Pfam" id="PF03732">
    <property type="entry name" value="Retrotrans_gag"/>
    <property type="match status" value="1"/>
</dbReference>
<dbReference type="InterPro" id="IPR001878">
    <property type="entry name" value="Znf_CCHC"/>
</dbReference>
<dbReference type="OrthoDB" id="10037266at2759"/>
<dbReference type="GO" id="GO:0003676">
    <property type="term" value="F:nucleic acid binding"/>
    <property type="evidence" value="ECO:0007669"/>
    <property type="project" value="InterPro"/>
</dbReference>
<protein>
    <recommendedName>
        <fullName evidence="3">CCHC-type domain-containing protein</fullName>
    </recommendedName>
</protein>
<keyword evidence="1" id="KW-0863">Zinc-finger</keyword>
<comment type="caution">
    <text evidence="4">The sequence shown here is derived from an EMBL/GenBank/DDBJ whole genome shotgun (WGS) entry which is preliminary data.</text>
</comment>
<evidence type="ECO:0000313" key="4">
    <source>
        <dbReference type="EMBL" id="KZS18668.1"/>
    </source>
</evidence>
<dbReference type="InterPro" id="IPR043502">
    <property type="entry name" value="DNA/RNA_pol_sf"/>
</dbReference>